<name>A0A5J6FJS6_9ACTN</name>
<accession>A0A5J6FJS6</accession>
<protein>
    <submittedName>
        <fullName evidence="1">Uncharacterized protein</fullName>
    </submittedName>
</protein>
<dbReference type="EMBL" id="CP023702">
    <property type="protein sequence ID" value="QEU76463.1"/>
    <property type="molecule type" value="Genomic_DNA"/>
</dbReference>
<sequence>MTADRWNSQYPVGTPVTAYPGCRPEDDPKAERLVTRTRSTASVLGGHTAVVWVDGHSSCISLTHVDPGGTS</sequence>
<evidence type="ECO:0000313" key="2">
    <source>
        <dbReference type="Proteomes" id="UP000326178"/>
    </source>
</evidence>
<keyword evidence="2" id="KW-1185">Reference proteome</keyword>
<dbReference type="Proteomes" id="UP000326178">
    <property type="component" value="Chromosome"/>
</dbReference>
<proteinExistence type="predicted"/>
<dbReference type="AlphaFoldDB" id="A0A5J6FJS6"/>
<reference evidence="1 2" key="1">
    <citation type="submission" date="2017-09" db="EMBL/GenBank/DDBJ databases">
        <authorList>
            <person name="Lee N."/>
            <person name="Cho B.-K."/>
        </authorList>
    </citation>
    <scope>NUCLEOTIDE SEQUENCE [LARGE SCALE GENOMIC DNA]</scope>
    <source>
        <strain evidence="1 2">ATCC 12769</strain>
    </source>
</reference>
<dbReference type="KEGG" id="snk:CP967_08460"/>
<evidence type="ECO:0000313" key="1">
    <source>
        <dbReference type="EMBL" id="QEU76463.1"/>
    </source>
</evidence>
<dbReference type="OrthoDB" id="4312611at2"/>
<gene>
    <name evidence="1" type="ORF">CP967_08460</name>
</gene>
<organism evidence="1 2">
    <name type="scientific">Streptomyces nitrosporeus</name>
    <dbReference type="NCBI Taxonomy" id="28894"/>
    <lineage>
        <taxon>Bacteria</taxon>
        <taxon>Bacillati</taxon>
        <taxon>Actinomycetota</taxon>
        <taxon>Actinomycetes</taxon>
        <taxon>Kitasatosporales</taxon>
        <taxon>Streptomycetaceae</taxon>
        <taxon>Streptomyces</taxon>
    </lineage>
</organism>